<reference evidence="1" key="1">
    <citation type="submission" date="2023-06" db="EMBL/GenBank/DDBJ databases">
        <title>Identification of two novel mycobacterium reveal diversities and complexities of Mycobacterium gordonae clade.</title>
        <authorList>
            <person name="Matsumoto Y."/>
            <person name="Nakamura S."/>
            <person name="Motooka D."/>
            <person name="Fukushima K."/>
        </authorList>
    </citation>
    <scope>NUCLEOTIDE SEQUENCE</scope>
    <source>
        <strain evidence="1">TY812</strain>
    </source>
</reference>
<proteinExistence type="predicted"/>
<name>A0AAJ1RZD5_9MYCO</name>
<evidence type="ECO:0000313" key="1">
    <source>
        <dbReference type="EMBL" id="MDP7733637.1"/>
    </source>
</evidence>
<dbReference type="EMBL" id="JAUFSA010000001">
    <property type="protein sequence ID" value="MDP7733637.1"/>
    <property type="molecule type" value="Genomic_DNA"/>
</dbReference>
<evidence type="ECO:0000313" key="2">
    <source>
        <dbReference type="Proteomes" id="UP001229081"/>
    </source>
</evidence>
<organism evidence="1 2">
    <name type="scientific">Mycobacterium paragordonae</name>
    <dbReference type="NCBI Taxonomy" id="1389713"/>
    <lineage>
        <taxon>Bacteria</taxon>
        <taxon>Bacillati</taxon>
        <taxon>Actinomycetota</taxon>
        <taxon>Actinomycetes</taxon>
        <taxon>Mycobacteriales</taxon>
        <taxon>Mycobacteriaceae</taxon>
        <taxon>Mycobacterium</taxon>
    </lineage>
</organism>
<dbReference type="AlphaFoldDB" id="A0AAJ1RZD5"/>
<dbReference type="Proteomes" id="UP001229081">
    <property type="component" value="Unassembled WGS sequence"/>
</dbReference>
<accession>A0AAJ1RZD5</accession>
<sequence>METVVELEGVNGEWFTLAGPNEGDRGVWLGTDVRGIYDPPVKVVYEEPGNYPGARYLNHRILRRDIVFGVEIVNEKGSDSWLTRDSEWRKAWAYDRDCKLHITTPESGHRYLKLRLGEAPDVSLFTDPRGLTLNRVGMTCIAGDPFWYEDDVVYSVKTRQDTRYDPQEIPFPWPIQPPTETLYIDVNPSDGKGGLNPTDQYVFIKWTVPGSTEPIPTFPWPFPPGIPIPWELAPITTWTLPDYSFEDPALVNRRLRLPGLILNENCVVDTDPRVEQVASVTGSQVWARMNGVRFRHPIPPYTKERKFEITVSGCAPGQMVTLRIPRPWTRPWGLE</sequence>
<gene>
    <name evidence="1" type="ORF">QXL92_02550</name>
</gene>
<dbReference type="RefSeq" id="WP_306254538.1">
    <property type="nucleotide sequence ID" value="NZ_JAUFSA010000001.1"/>
</dbReference>
<protein>
    <submittedName>
        <fullName evidence="1">Phage tail protein</fullName>
    </submittedName>
</protein>
<comment type="caution">
    <text evidence="1">The sequence shown here is derived from an EMBL/GenBank/DDBJ whole genome shotgun (WGS) entry which is preliminary data.</text>
</comment>